<gene>
    <name evidence="2" type="ORF">GRI43_06380</name>
</gene>
<dbReference type="RefSeq" id="WP_160730183.1">
    <property type="nucleotide sequence ID" value="NZ_WTYP01000001.1"/>
</dbReference>
<evidence type="ECO:0008006" key="4">
    <source>
        <dbReference type="Google" id="ProtNLM"/>
    </source>
</evidence>
<accession>A0A6I4UZD2</accession>
<keyword evidence="1" id="KW-0732">Signal</keyword>
<evidence type="ECO:0000313" key="3">
    <source>
        <dbReference type="Proteomes" id="UP000471435"/>
    </source>
</evidence>
<evidence type="ECO:0000313" key="2">
    <source>
        <dbReference type="EMBL" id="MXP47013.1"/>
    </source>
</evidence>
<feature type="chain" id="PRO_5026316002" description="DUF4142 domain-containing protein" evidence="1">
    <location>
        <begin position="18"/>
        <end position="170"/>
    </location>
</feature>
<reference evidence="2 3" key="1">
    <citation type="submission" date="2019-12" db="EMBL/GenBank/DDBJ databases">
        <title>Genomic-based taxomic classification of the family Erythrobacteraceae.</title>
        <authorList>
            <person name="Xu L."/>
        </authorList>
    </citation>
    <scope>NUCLEOTIDE SEQUENCE [LARGE SCALE GENOMIC DNA]</scope>
    <source>
        <strain evidence="2 3">SW-109</strain>
    </source>
</reference>
<protein>
    <recommendedName>
        <fullName evidence="4">DUF4142 domain-containing protein</fullName>
    </recommendedName>
</protein>
<dbReference type="Proteomes" id="UP000471435">
    <property type="component" value="Unassembled WGS sequence"/>
</dbReference>
<proteinExistence type="predicted"/>
<organism evidence="2 3">
    <name type="scientific">Pontixanthobacter luteolus</name>
    <dbReference type="NCBI Taxonomy" id="295089"/>
    <lineage>
        <taxon>Bacteria</taxon>
        <taxon>Pseudomonadati</taxon>
        <taxon>Pseudomonadota</taxon>
        <taxon>Alphaproteobacteria</taxon>
        <taxon>Sphingomonadales</taxon>
        <taxon>Erythrobacteraceae</taxon>
        <taxon>Pontixanthobacter</taxon>
    </lineage>
</organism>
<dbReference type="OrthoDB" id="7505503at2"/>
<sequence>MSSRTAAITLLSLAFCAAGCASSGKTYPSLAIRDAERVSGTLPVGGVDAVQTAPSPLPSDLIGRIAALESSARESHQRFLAAAPDARGAVRSGRNAAVASNSWASAQVALADLDSIRSLTAIALGDLDLIFTDATLDFVERGQIAQARDKVLAMVREEDAVLAELRGGAQ</sequence>
<keyword evidence="3" id="KW-1185">Reference proteome</keyword>
<comment type="caution">
    <text evidence="2">The sequence shown here is derived from an EMBL/GenBank/DDBJ whole genome shotgun (WGS) entry which is preliminary data.</text>
</comment>
<dbReference type="EMBL" id="WTYP01000001">
    <property type="protein sequence ID" value="MXP47013.1"/>
    <property type="molecule type" value="Genomic_DNA"/>
</dbReference>
<dbReference type="AlphaFoldDB" id="A0A6I4UZD2"/>
<feature type="signal peptide" evidence="1">
    <location>
        <begin position="1"/>
        <end position="17"/>
    </location>
</feature>
<evidence type="ECO:0000256" key="1">
    <source>
        <dbReference type="SAM" id="SignalP"/>
    </source>
</evidence>
<name>A0A6I4UZD2_9SPHN</name>